<keyword evidence="6" id="KW-0326">Glycosidase</keyword>
<sequence>MTRFGVAVFILAAVTAGARNQYESSWKSIKTHEIPDWGLDAKFGIYAHWGPYSITGEWEECPPPNGGNYYTTGYRGIYTIDEWNPQRQAFEKRYGSIKDGNGYYQVAENFTAKGFDPVKWADLVKESGAKYAGTCAVHHDGYLMWDSEITDFCAGKIGAKRDLVGELFAELEKRNIKTIASFHHARTKKFFDGWYNLMTRHADYAGVDLLQPEAQDRYWFMGTKEDFAAKRLAITKEMINKYKPDVIWFDGGATDGATEIVSEFLNMGIREHKEVCLHNKDRQFGHAYGVYSYERGYLRPLNLLNHPWEDDETSSISGSWCWWHGINYKPSGDLIKRLCHLVANNGGLLLSLNPRPDGSFDPAMEEQLRGIGRWLKQNDEAIHGTRPWKIQGEGHMDEFELRYIWSKSMPYRYATPNVRLFNHTDIRFTTKGNTLYAIQLGIPRSGKTLIKSLSNRTKVGSGNEIKSIELLGHGKVTFVRGDEELMIKLPKQLPNHVALVFKIEIEGELERILYQGKR</sequence>
<dbReference type="SMART" id="SM00812">
    <property type="entry name" value="Alpha_L_fucos"/>
    <property type="match status" value="1"/>
</dbReference>
<keyword evidence="4" id="KW-0732">Signal</keyword>
<name>A0ABU5MSC7_9BACT</name>
<dbReference type="RefSeq" id="WP_322606847.1">
    <property type="nucleotide sequence ID" value="NZ_JARVCO010000002.1"/>
</dbReference>
<dbReference type="InterPro" id="IPR013780">
    <property type="entry name" value="Glyco_hydro_b"/>
</dbReference>
<evidence type="ECO:0000313" key="10">
    <source>
        <dbReference type="Proteomes" id="UP001290861"/>
    </source>
</evidence>
<evidence type="ECO:0000259" key="7">
    <source>
        <dbReference type="Pfam" id="PF01120"/>
    </source>
</evidence>
<gene>
    <name evidence="9" type="ORF">P9H32_00250</name>
</gene>
<dbReference type="InterPro" id="IPR017853">
    <property type="entry name" value="GH"/>
</dbReference>
<evidence type="ECO:0000256" key="1">
    <source>
        <dbReference type="ARBA" id="ARBA00004071"/>
    </source>
</evidence>
<dbReference type="InterPro" id="IPR016286">
    <property type="entry name" value="FUC_metazoa-typ"/>
</dbReference>
<dbReference type="Pfam" id="PF16757">
    <property type="entry name" value="Fucosidase_C"/>
    <property type="match status" value="1"/>
</dbReference>
<evidence type="ECO:0000313" key="9">
    <source>
        <dbReference type="EMBL" id="MDZ8117041.1"/>
    </source>
</evidence>
<dbReference type="Proteomes" id="UP001290861">
    <property type="component" value="Unassembled WGS sequence"/>
</dbReference>
<dbReference type="SUPFAM" id="SSF51445">
    <property type="entry name" value="(Trans)glycosidases"/>
    <property type="match status" value="1"/>
</dbReference>
<keyword evidence="10" id="KW-1185">Reference proteome</keyword>
<dbReference type="EMBL" id="JARVCO010000002">
    <property type="protein sequence ID" value="MDZ8117041.1"/>
    <property type="molecule type" value="Genomic_DNA"/>
</dbReference>
<evidence type="ECO:0000256" key="3">
    <source>
        <dbReference type="ARBA" id="ARBA00012662"/>
    </source>
</evidence>
<keyword evidence="5" id="KW-0378">Hydrolase</keyword>
<dbReference type="InterPro" id="IPR031919">
    <property type="entry name" value="Fucosidase_C"/>
</dbReference>
<dbReference type="PANTHER" id="PTHR10030">
    <property type="entry name" value="ALPHA-L-FUCOSIDASE"/>
    <property type="match status" value="1"/>
</dbReference>
<organism evidence="9 10">
    <name type="scientific">Pontiella agarivorans</name>
    <dbReference type="NCBI Taxonomy" id="3038953"/>
    <lineage>
        <taxon>Bacteria</taxon>
        <taxon>Pseudomonadati</taxon>
        <taxon>Kiritimatiellota</taxon>
        <taxon>Kiritimatiellia</taxon>
        <taxon>Kiritimatiellales</taxon>
        <taxon>Pontiellaceae</taxon>
        <taxon>Pontiella</taxon>
    </lineage>
</organism>
<feature type="domain" description="Alpha-L-fucosidase C-terminal" evidence="8">
    <location>
        <begin position="424"/>
        <end position="504"/>
    </location>
</feature>
<dbReference type="InterPro" id="IPR000933">
    <property type="entry name" value="Glyco_hydro_29"/>
</dbReference>
<dbReference type="Gene3D" id="2.60.40.1180">
    <property type="entry name" value="Golgi alpha-mannosidase II"/>
    <property type="match status" value="1"/>
</dbReference>
<accession>A0ABU5MSC7</accession>
<feature type="domain" description="Glycoside hydrolase family 29 N-terminal" evidence="7">
    <location>
        <begin position="12"/>
        <end position="380"/>
    </location>
</feature>
<evidence type="ECO:0000256" key="6">
    <source>
        <dbReference type="ARBA" id="ARBA00023295"/>
    </source>
</evidence>
<evidence type="ECO:0000256" key="4">
    <source>
        <dbReference type="ARBA" id="ARBA00022729"/>
    </source>
</evidence>
<dbReference type="InterPro" id="IPR057739">
    <property type="entry name" value="Glyco_hydro_29_N"/>
</dbReference>
<evidence type="ECO:0000259" key="8">
    <source>
        <dbReference type="Pfam" id="PF16757"/>
    </source>
</evidence>
<comment type="similarity">
    <text evidence="2">Belongs to the glycosyl hydrolase 29 family.</text>
</comment>
<comment type="function">
    <text evidence="1">Alpha-L-fucosidase is responsible for hydrolyzing the alpha-1,6-linked fucose joined to the reducing-end N-acetylglucosamine of the carbohydrate moieties of glycoproteins.</text>
</comment>
<evidence type="ECO:0000256" key="5">
    <source>
        <dbReference type="ARBA" id="ARBA00022801"/>
    </source>
</evidence>
<dbReference type="PIRSF" id="PIRSF001092">
    <property type="entry name" value="Alpha-L-fucosidase"/>
    <property type="match status" value="1"/>
</dbReference>
<comment type="caution">
    <text evidence="9">The sequence shown here is derived from an EMBL/GenBank/DDBJ whole genome shotgun (WGS) entry which is preliminary data.</text>
</comment>
<dbReference type="Gene3D" id="3.20.20.80">
    <property type="entry name" value="Glycosidases"/>
    <property type="match status" value="1"/>
</dbReference>
<dbReference type="PANTHER" id="PTHR10030:SF37">
    <property type="entry name" value="ALPHA-L-FUCOSIDASE-RELATED"/>
    <property type="match status" value="1"/>
</dbReference>
<proteinExistence type="inferred from homology"/>
<dbReference type="Pfam" id="PF01120">
    <property type="entry name" value="Alpha_L_fucos"/>
    <property type="match status" value="1"/>
</dbReference>
<dbReference type="EC" id="3.2.1.51" evidence="3"/>
<evidence type="ECO:0000256" key="2">
    <source>
        <dbReference type="ARBA" id="ARBA00007951"/>
    </source>
</evidence>
<protein>
    <recommendedName>
        <fullName evidence="3">alpha-L-fucosidase</fullName>
        <ecNumber evidence="3">3.2.1.51</ecNumber>
    </recommendedName>
</protein>
<reference evidence="9 10" key="1">
    <citation type="journal article" date="2024" name="Appl. Environ. Microbiol.">
        <title>Pontiella agarivorans sp. nov., a novel marine anaerobic bacterium capable of degrading macroalgal polysaccharides and fixing nitrogen.</title>
        <authorList>
            <person name="Liu N."/>
            <person name="Kivenson V."/>
            <person name="Peng X."/>
            <person name="Cui Z."/>
            <person name="Lankiewicz T.S."/>
            <person name="Gosselin K.M."/>
            <person name="English C.J."/>
            <person name="Blair E.M."/>
            <person name="O'Malley M.A."/>
            <person name="Valentine D.L."/>
        </authorList>
    </citation>
    <scope>NUCLEOTIDE SEQUENCE [LARGE SCALE GENOMIC DNA]</scope>
    <source>
        <strain evidence="9 10">NLcol2</strain>
    </source>
</reference>
<dbReference type="PRINTS" id="PR00741">
    <property type="entry name" value="GLHYDRLASE29"/>
</dbReference>